<name>A0A6H0KU22_9BACE</name>
<dbReference type="RefSeq" id="WP_167965061.1">
    <property type="nucleotide sequence ID" value="NZ_CP050831.1"/>
</dbReference>
<protein>
    <recommendedName>
        <fullName evidence="3">DUF3221 domain-containing protein</fullName>
    </recommendedName>
</protein>
<dbReference type="PROSITE" id="PS51257">
    <property type="entry name" value="PROKAR_LIPOPROTEIN"/>
    <property type="match status" value="1"/>
</dbReference>
<dbReference type="AlphaFoldDB" id="A0A6H0KU22"/>
<sequence length="123" mass="13475">MNRMKVFLLLAVVIGFSACQSRNKQNTEQEMEADSPVIAAPTEEVKTLTGVVGDASMHNFMLVTSKGDTIFISTMDQEPSEVGNFELGDTVKVDYIEEEEEPGTSNIPTAQKVTVIGKGNRYK</sequence>
<proteinExistence type="predicted"/>
<gene>
    <name evidence="1" type="ORF">BacF7301_18330</name>
</gene>
<keyword evidence="2" id="KW-1185">Reference proteome</keyword>
<evidence type="ECO:0000313" key="2">
    <source>
        <dbReference type="Proteomes" id="UP000501780"/>
    </source>
</evidence>
<organism evidence="1 2">
    <name type="scientific">Bacteroides faecium</name>
    <dbReference type="NCBI Taxonomy" id="2715212"/>
    <lineage>
        <taxon>Bacteria</taxon>
        <taxon>Pseudomonadati</taxon>
        <taxon>Bacteroidota</taxon>
        <taxon>Bacteroidia</taxon>
        <taxon>Bacteroidales</taxon>
        <taxon>Bacteroidaceae</taxon>
        <taxon>Bacteroides</taxon>
    </lineage>
</organism>
<dbReference type="Proteomes" id="UP000501780">
    <property type="component" value="Chromosome"/>
</dbReference>
<accession>A0A6H0KU22</accession>
<dbReference type="EMBL" id="CP050831">
    <property type="protein sequence ID" value="QIU95988.1"/>
    <property type="molecule type" value="Genomic_DNA"/>
</dbReference>
<evidence type="ECO:0008006" key="3">
    <source>
        <dbReference type="Google" id="ProtNLM"/>
    </source>
</evidence>
<reference evidence="1 2" key="1">
    <citation type="submission" date="2020-03" db="EMBL/GenBank/DDBJ databases">
        <title>Genomic analysis of Bacteroides faecium CBA7301.</title>
        <authorList>
            <person name="Kim J."/>
            <person name="Roh S.W."/>
        </authorList>
    </citation>
    <scope>NUCLEOTIDE SEQUENCE [LARGE SCALE GENOMIC DNA]</scope>
    <source>
        <strain evidence="1 2">CBA7301</strain>
    </source>
</reference>
<dbReference type="KEGG" id="bfc:BacF7301_18330"/>
<evidence type="ECO:0000313" key="1">
    <source>
        <dbReference type="EMBL" id="QIU95988.1"/>
    </source>
</evidence>